<evidence type="ECO:0000313" key="1">
    <source>
        <dbReference type="EMBL" id="GAO49962.1"/>
    </source>
</evidence>
<name>A0A0E9NJB8_SAICN</name>
<reference evidence="1 2" key="3">
    <citation type="journal article" date="2015" name="Genome Announc.">
        <title>Draft Genome Sequence of the Archiascomycetous Yeast Saitoella complicata.</title>
        <authorList>
            <person name="Yamauchi K."/>
            <person name="Kondo S."/>
            <person name="Hamamoto M."/>
            <person name="Takahashi Y."/>
            <person name="Ogura Y."/>
            <person name="Hayashi T."/>
            <person name="Nishida H."/>
        </authorList>
    </citation>
    <scope>NUCLEOTIDE SEQUENCE [LARGE SCALE GENOMIC DNA]</scope>
    <source>
        <strain evidence="1 2">NRRL Y-17804</strain>
    </source>
</reference>
<keyword evidence="2" id="KW-1185">Reference proteome</keyword>
<reference evidence="1 2" key="1">
    <citation type="journal article" date="2011" name="J. Gen. Appl. Microbiol.">
        <title>Draft genome sequencing of the enigmatic yeast Saitoella complicata.</title>
        <authorList>
            <person name="Nishida H."/>
            <person name="Hamamoto M."/>
            <person name="Sugiyama J."/>
        </authorList>
    </citation>
    <scope>NUCLEOTIDE SEQUENCE [LARGE SCALE GENOMIC DNA]</scope>
    <source>
        <strain evidence="1 2">NRRL Y-17804</strain>
    </source>
</reference>
<organism evidence="1 2">
    <name type="scientific">Saitoella complicata (strain BCRC 22490 / CBS 7301 / JCM 7358 / NBRC 10748 / NRRL Y-17804)</name>
    <dbReference type="NCBI Taxonomy" id="698492"/>
    <lineage>
        <taxon>Eukaryota</taxon>
        <taxon>Fungi</taxon>
        <taxon>Dikarya</taxon>
        <taxon>Ascomycota</taxon>
        <taxon>Taphrinomycotina</taxon>
        <taxon>Taphrinomycotina incertae sedis</taxon>
        <taxon>Saitoella</taxon>
    </lineage>
</organism>
<sequence>MASRSLRSELGKQDRVISMTTHSQVFRSGRAGVAYDVVLPLTGRAKRLLTSQSRSTPAAVVSKIAILNSNASQSKLPCNAPNRFARVLAPISQLQSMTQSLLTDHSFSLARRDNGCQ</sequence>
<dbReference type="EMBL" id="BACD03000027">
    <property type="protein sequence ID" value="GAO49962.1"/>
    <property type="molecule type" value="Genomic_DNA"/>
</dbReference>
<proteinExistence type="predicted"/>
<protein>
    <submittedName>
        <fullName evidence="1">Uncharacterized protein</fullName>
    </submittedName>
</protein>
<dbReference type="Proteomes" id="UP000033140">
    <property type="component" value="Unassembled WGS sequence"/>
</dbReference>
<dbReference type="AlphaFoldDB" id="A0A0E9NJB8"/>
<reference evidence="1 2" key="2">
    <citation type="journal article" date="2014" name="J. Gen. Appl. Microbiol.">
        <title>The early diverging ascomycetous budding yeast Saitoella complicata has three histone deacetylases belonging to the Clr6, Hos2, and Rpd3 lineages.</title>
        <authorList>
            <person name="Nishida H."/>
            <person name="Matsumoto T."/>
            <person name="Kondo S."/>
            <person name="Hamamoto M."/>
            <person name="Yoshikawa H."/>
        </authorList>
    </citation>
    <scope>NUCLEOTIDE SEQUENCE [LARGE SCALE GENOMIC DNA]</scope>
    <source>
        <strain evidence="1 2">NRRL Y-17804</strain>
    </source>
</reference>
<gene>
    <name evidence="1" type="ORF">G7K_4097-t1</name>
</gene>
<comment type="caution">
    <text evidence="1">The sequence shown here is derived from an EMBL/GenBank/DDBJ whole genome shotgun (WGS) entry which is preliminary data.</text>
</comment>
<evidence type="ECO:0000313" key="2">
    <source>
        <dbReference type="Proteomes" id="UP000033140"/>
    </source>
</evidence>
<accession>A0A0E9NJB8</accession>